<evidence type="ECO:0000313" key="4">
    <source>
        <dbReference type="Proteomes" id="UP001370590"/>
    </source>
</evidence>
<protein>
    <recommendedName>
        <fullName evidence="5">DUF5776 domain-containing protein</fullName>
    </recommendedName>
</protein>
<evidence type="ECO:0000256" key="2">
    <source>
        <dbReference type="SAM" id="MobiDB-lite"/>
    </source>
</evidence>
<feature type="compositionally biased region" description="Polar residues" evidence="2">
    <location>
        <begin position="197"/>
        <end position="209"/>
    </location>
</feature>
<sequence length="1347" mass="138755">MLYNKYKYNKLNDKKILKKVKKQWIVVSVSMLTALGGATILSQHIAHADTTENANHTSDDTSSTTIQSSSNIVTSAANVSNSAAYTSATSTAPSASATESVESTTTSSSVTTTQDSSASQTTSSSSTDNSSQNSSSNNDATTTSSNASDSGSSSASADSKTSDSNDSGNSKASDSNTGSESASNSTTSSASASNSNRDQTSATNSSDAKSNTNTNSTQSSTVSSASSETASSSTNSGNSSASDSKSTTNSSSSSSTSGSSSSSNEQVLTTDVQSLGSTSIAYRDGVLLAATNTQSSGSSSATYDQVMASLAAIRSNASLIANSASSFSAFFNSVASAMSYANSNSAYIDSYYAMSSSASAMSSAYSQYTSISSAASSQNNYVNKTANSITSSNFNSYVFDISLMAIANDSYASQASNNFTVASSAVTSINSEYSATSSYYALADSAGANAANTTNTTVNVTTAQQFNAAVLNPYVYQINVLNNMSLKDAGYSDTDVTKTVTKNTPGKDFVINGLQKDGSTWSTINYVGVGYDVQNVNTYRAQNQNVYGTSGFGFISDNGSTTLASIPIYLNNINYTGGQAIYANNSSVFIDNKVTISSVNNYTAQNIPGDTGQHAGVSSADQNQRNMQVNSLTVNDGATYTGNTYNGNVIELNGSFTVAKTATVNLNPNGQSNHTDFSSNPNNGNGLQSTAAQALSSKGNVYVYGNINISNGTSRQGSYGTTALNISAGANVYVDGGKINVNIQGMPSAYPVYIAGNLTVQNNGQLNVIGQNVGGYGNILSYVRGSLTSQTGGLIHLSLNGITGNGQPYLLQVGSGSSVNIINQGNIQIDSDGNYLDSRVNPVLLYVQDSTAKVNINNPGNTVVFDMDTTQSDPSKKSTAGDITNADITAYSVGINNMGNTQGSYYKIVVPNSKSGSAITYYNAQTGTMNNLQGSYTTLSGSKYLSFTPSPSFDFQSPLSVRAISTGGYQVSGTLSLKNYSQSVINGNKYLYVDVKVNNNRLPSLQSNGQAYVDSTSADSNGDNQSYIDRIDVSQISSDGTVPFSYFIPASYLNSNGRFDTISVIAHYYVSTVESRLDNPQTSNNSTTNVNSSTYIDNPTTNQMLANSQSLIYQDIKTQANNNPIQIVDTASVNSATAAQSSASDISSQLSSVATAINANVASASSSAAALNTAYQSASSAYSLAQSQASVASSLNSSASSSMSASVSQLSSAFAAATIQSSSAAVSLSVAISTQGSFNSLATAISGNVYLANSHASRVLANDNAEAKLADFSSAQSDASNAVAYANLASSGLATALTYNTTIASASASIATESNAIASAVTSDSFTSSVKQVANAYQSTTSSNYNS</sequence>
<comment type="caution">
    <text evidence="3">The sequence shown here is derived from an EMBL/GenBank/DDBJ whole genome shotgun (WGS) entry which is preliminary data.</text>
</comment>
<feature type="region of interest" description="Disordered" evidence="2">
    <location>
        <begin position="1077"/>
        <end position="1096"/>
    </location>
</feature>
<feature type="region of interest" description="Disordered" evidence="2">
    <location>
        <begin position="90"/>
        <end position="269"/>
    </location>
</feature>
<dbReference type="PANTHER" id="PTHR23158:SF54">
    <property type="entry name" value="TRANSPORT AND GOLGI ORGANIZATION PROTEIN 1 HOMOLOG"/>
    <property type="match status" value="1"/>
</dbReference>
<dbReference type="InterPro" id="IPR051500">
    <property type="entry name" value="cTAGE_MIA/OTOR"/>
</dbReference>
<feature type="compositionally biased region" description="Low complexity" evidence="2">
    <location>
        <begin position="1082"/>
        <end position="1094"/>
    </location>
</feature>
<organism evidence="3 4">
    <name type="scientific">Nicoliella lavandulae</name>
    <dbReference type="NCBI Taxonomy" id="3082954"/>
    <lineage>
        <taxon>Bacteria</taxon>
        <taxon>Bacillati</taxon>
        <taxon>Bacillota</taxon>
        <taxon>Bacilli</taxon>
        <taxon>Lactobacillales</taxon>
        <taxon>Lactobacillaceae</taxon>
        <taxon>Nicoliella</taxon>
    </lineage>
</organism>
<feature type="compositionally biased region" description="Low complexity" evidence="2">
    <location>
        <begin position="210"/>
        <end position="264"/>
    </location>
</feature>
<evidence type="ECO:0000256" key="1">
    <source>
        <dbReference type="ARBA" id="ARBA00023054"/>
    </source>
</evidence>
<evidence type="ECO:0000313" key="3">
    <source>
        <dbReference type="EMBL" id="MEJ6400543.1"/>
    </source>
</evidence>
<name>A0ABU8SM43_9LACO</name>
<proteinExistence type="predicted"/>
<dbReference type="RefSeq" id="WP_339960350.1">
    <property type="nucleotide sequence ID" value="NZ_JAWMWH010000001.1"/>
</dbReference>
<dbReference type="Proteomes" id="UP001370590">
    <property type="component" value="Unassembled WGS sequence"/>
</dbReference>
<accession>A0ABU8SM43</accession>
<dbReference type="PANTHER" id="PTHR23158">
    <property type="entry name" value="MELANOMA INHIBITORY ACTIVITY-RELATED"/>
    <property type="match status" value="1"/>
</dbReference>
<dbReference type="EMBL" id="JAWMWH010000001">
    <property type="protein sequence ID" value="MEJ6400543.1"/>
    <property type="molecule type" value="Genomic_DNA"/>
</dbReference>
<reference evidence="3 4" key="1">
    <citation type="submission" date="2023-10" db="EMBL/GenBank/DDBJ databases">
        <title>Nicoliella lavandulae sp. nov. isolated from Lavandula angustifolia flowers.</title>
        <authorList>
            <person name="Alcantara C."/>
            <person name="Zuniga M."/>
            <person name="Landete J.M."/>
            <person name="Monedero V."/>
        </authorList>
    </citation>
    <scope>NUCLEOTIDE SEQUENCE [LARGE SCALE GENOMIC DNA]</scope>
    <source>
        <strain evidence="3 4">Es01</strain>
    </source>
</reference>
<gene>
    <name evidence="3" type="ORF">R4146_05145</name>
</gene>
<keyword evidence="1" id="KW-0175">Coiled coil</keyword>
<keyword evidence="4" id="KW-1185">Reference proteome</keyword>
<evidence type="ECO:0008006" key="5">
    <source>
        <dbReference type="Google" id="ProtNLM"/>
    </source>
</evidence>
<feature type="compositionally biased region" description="Low complexity" evidence="2">
    <location>
        <begin position="90"/>
        <end position="196"/>
    </location>
</feature>